<keyword evidence="13" id="KW-1185">Reference proteome</keyword>
<evidence type="ECO:0000256" key="2">
    <source>
        <dbReference type="ARBA" id="ARBA00022475"/>
    </source>
</evidence>
<evidence type="ECO:0000313" key="14">
    <source>
        <dbReference type="Proteomes" id="UP000279307"/>
    </source>
</evidence>
<evidence type="ECO:0000313" key="12">
    <source>
        <dbReference type="EMBL" id="RLU25041.1"/>
    </source>
</evidence>
<dbReference type="GO" id="GO:0005549">
    <property type="term" value="F:odorant binding"/>
    <property type="evidence" value="ECO:0007669"/>
    <property type="project" value="InterPro"/>
</dbReference>
<accession>A0A026WNI1</accession>
<evidence type="ECO:0000313" key="11">
    <source>
        <dbReference type="EMBL" id="EZA57533.1"/>
    </source>
</evidence>
<evidence type="ECO:0000256" key="5">
    <source>
        <dbReference type="ARBA" id="ARBA00022725"/>
    </source>
</evidence>
<dbReference type="Proteomes" id="UP000279307">
    <property type="component" value="Chromosome 3"/>
</dbReference>
<keyword evidence="2" id="KW-1003">Cell membrane</keyword>
<proteinExistence type="inferred from homology"/>
<keyword evidence="6 10" id="KW-1133">Transmembrane helix</keyword>
<keyword evidence="7 10" id="KW-0472">Membrane</keyword>
<feature type="transmembrane region" description="Helical" evidence="10">
    <location>
        <begin position="180"/>
        <end position="204"/>
    </location>
</feature>
<evidence type="ECO:0000256" key="6">
    <source>
        <dbReference type="ARBA" id="ARBA00022989"/>
    </source>
</evidence>
<dbReference type="EMBL" id="QOIP01000003">
    <property type="protein sequence ID" value="RLU25041.1"/>
    <property type="molecule type" value="Genomic_DNA"/>
</dbReference>
<dbReference type="OMA" id="INFTEMI"/>
<keyword evidence="3 10" id="KW-0716">Sensory transduction</keyword>
<dbReference type="EMBL" id="KK107144">
    <property type="protein sequence ID" value="EZA57533.1"/>
    <property type="molecule type" value="Genomic_DNA"/>
</dbReference>
<evidence type="ECO:0000256" key="8">
    <source>
        <dbReference type="ARBA" id="ARBA00023170"/>
    </source>
</evidence>
<reference evidence="11 13" key="1">
    <citation type="journal article" date="2014" name="Curr. Biol.">
        <title>The genome of the clonal raider ant Cerapachys biroi.</title>
        <authorList>
            <person name="Oxley P.R."/>
            <person name="Ji L."/>
            <person name="Fetter-Pruneda I."/>
            <person name="McKenzie S.K."/>
            <person name="Li C."/>
            <person name="Hu H."/>
            <person name="Zhang G."/>
            <person name="Kronauer D.J."/>
        </authorList>
    </citation>
    <scope>NUCLEOTIDE SEQUENCE [LARGE SCALE GENOMIC DNA]</scope>
</reference>
<keyword evidence="9 10" id="KW-0807">Transducer</keyword>
<comment type="subcellular location">
    <subcellularLocation>
        <location evidence="1 10">Cell membrane</location>
        <topology evidence="1 10">Multi-pass membrane protein</topology>
    </subcellularLocation>
</comment>
<keyword evidence="4 10" id="KW-0812">Transmembrane</keyword>
<feature type="transmembrane region" description="Helical" evidence="10">
    <location>
        <begin position="253"/>
        <end position="276"/>
    </location>
</feature>
<evidence type="ECO:0000256" key="9">
    <source>
        <dbReference type="ARBA" id="ARBA00023224"/>
    </source>
</evidence>
<dbReference type="InterPro" id="IPR004117">
    <property type="entry name" value="7tm6_olfct_rcpt"/>
</dbReference>
<feature type="transmembrane region" description="Helical" evidence="10">
    <location>
        <begin position="288"/>
        <end position="309"/>
    </location>
</feature>
<dbReference type="GO" id="GO:0004984">
    <property type="term" value="F:olfactory receptor activity"/>
    <property type="evidence" value="ECO:0007669"/>
    <property type="project" value="InterPro"/>
</dbReference>
<dbReference type="Proteomes" id="UP000053097">
    <property type="component" value="Unassembled WGS sequence"/>
</dbReference>
<feature type="transmembrane region" description="Helical" evidence="10">
    <location>
        <begin position="125"/>
        <end position="144"/>
    </location>
</feature>
<dbReference type="GO" id="GO:0007165">
    <property type="term" value="P:signal transduction"/>
    <property type="evidence" value="ECO:0007669"/>
    <property type="project" value="UniProtKB-KW"/>
</dbReference>
<dbReference type="GO" id="GO:0005886">
    <property type="term" value="C:plasma membrane"/>
    <property type="evidence" value="ECO:0007669"/>
    <property type="project" value="UniProtKB-SubCell"/>
</dbReference>
<gene>
    <name evidence="12" type="ORF">DMN91_003133</name>
    <name evidence="11" type="ORF">X777_02068</name>
</gene>
<protein>
    <recommendedName>
        <fullName evidence="10">Odorant receptor</fullName>
    </recommendedName>
</protein>
<dbReference type="PANTHER" id="PTHR21137:SF35">
    <property type="entry name" value="ODORANT RECEPTOR 19A-RELATED"/>
    <property type="match status" value="1"/>
</dbReference>
<evidence type="ECO:0000256" key="1">
    <source>
        <dbReference type="ARBA" id="ARBA00004651"/>
    </source>
</evidence>
<dbReference type="AlphaFoldDB" id="A0A026WNI1"/>
<reference evidence="12" key="3">
    <citation type="submission" date="2018-07" db="EMBL/GenBank/DDBJ databases">
        <authorList>
            <person name="Mckenzie S.K."/>
            <person name="Kronauer D.J.C."/>
        </authorList>
    </citation>
    <scope>NUCLEOTIDE SEQUENCE</scope>
    <source>
        <strain evidence="12">Clonal line C1</strain>
    </source>
</reference>
<keyword evidence="5 10" id="KW-0552">Olfaction</keyword>
<keyword evidence="8 10" id="KW-0675">Receptor</keyword>
<sequence>MMRKSTINRITLFLLPLFGICPSKSCTLISRVFWIVTSGFIEYCHYCYFLLHLNLENFFDLIDCLCSFLAHMKLLIDLIAFWINQQKFIETLALITDDWSDCANSDIDVRMATCKAKISDRVTNIILILHIIAIIAYCAGIILADIDITETNELIFFNKLELPFRINTQHMYKGVLIAEFMHLFLSNLGIGLINTILLTLILHVGGQIDILQYRLEQLAFSEIRNEQESIITVNKIIQKHQKIIYFSENIESLYTYIALLLFVSNIALICSIGFLIVTAIGSPDATQQIIKCILFFTITNLEAYIYCYAGEYLNNKSKEIGLATYNCAWYNLKPKDSRVLLFIILRSQKQLTLTAGKMMDLSLQSFASIMNISGSYLSVLLAMQ</sequence>
<dbReference type="OrthoDB" id="6765072at2759"/>
<organism evidence="11 13">
    <name type="scientific">Ooceraea biroi</name>
    <name type="common">Clonal raider ant</name>
    <name type="synonym">Cerapachys biroi</name>
    <dbReference type="NCBI Taxonomy" id="2015173"/>
    <lineage>
        <taxon>Eukaryota</taxon>
        <taxon>Metazoa</taxon>
        <taxon>Ecdysozoa</taxon>
        <taxon>Arthropoda</taxon>
        <taxon>Hexapoda</taxon>
        <taxon>Insecta</taxon>
        <taxon>Pterygota</taxon>
        <taxon>Neoptera</taxon>
        <taxon>Endopterygota</taxon>
        <taxon>Hymenoptera</taxon>
        <taxon>Apocrita</taxon>
        <taxon>Aculeata</taxon>
        <taxon>Formicoidea</taxon>
        <taxon>Formicidae</taxon>
        <taxon>Dorylinae</taxon>
        <taxon>Ooceraea</taxon>
    </lineage>
</organism>
<reference evidence="12 14" key="2">
    <citation type="journal article" date="2018" name="Genome Res.">
        <title>The genomic architecture and molecular evolution of ant odorant receptors.</title>
        <authorList>
            <person name="McKenzie S.K."/>
            <person name="Kronauer D.J.C."/>
        </authorList>
    </citation>
    <scope>NUCLEOTIDE SEQUENCE [LARGE SCALE GENOMIC DNA]</scope>
    <source>
        <strain evidence="12">Clonal line C1</strain>
    </source>
</reference>
<evidence type="ECO:0000256" key="7">
    <source>
        <dbReference type="ARBA" id="ARBA00023136"/>
    </source>
</evidence>
<dbReference type="PANTHER" id="PTHR21137">
    <property type="entry name" value="ODORANT RECEPTOR"/>
    <property type="match status" value="1"/>
</dbReference>
<name>A0A026WNI1_OOCBI</name>
<dbReference type="Pfam" id="PF02949">
    <property type="entry name" value="7tm_6"/>
    <property type="match status" value="1"/>
</dbReference>
<evidence type="ECO:0000256" key="4">
    <source>
        <dbReference type="ARBA" id="ARBA00022692"/>
    </source>
</evidence>
<evidence type="ECO:0000256" key="10">
    <source>
        <dbReference type="RuleBase" id="RU351113"/>
    </source>
</evidence>
<comment type="similarity">
    <text evidence="10">Belongs to the insect chemoreceptor superfamily. Heteromeric odorant receptor channel (TC 1.A.69) family.</text>
</comment>
<evidence type="ECO:0000256" key="3">
    <source>
        <dbReference type="ARBA" id="ARBA00022606"/>
    </source>
</evidence>
<comment type="caution">
    <text evidence="10">Lacks conserved residue(s) required for the propagation of feature annotation.</text>
</comment>
<evidence type="ECO:0000313" key="13">
    <source>
        <dbReference type="Proteomes" id="UP000053097"/>
    </source>
</evidence>